<dbReference type="AlphaFoldDB" id="X1GDF1"/>
<reference evidence="2" key="1">
    <citation type="journal article" date="2014" name="Front. Microbiol.">
        <title>High frequency of phylogenetically diverse reductive dehalogenase-homologous genes in deep subseafloor sedimentary metagenomes.</title>
        <authorList>
            <person name="Kawai M."/>
            <person name="Futagami T."/>
            <person name="Toyoda A."/>
            <person name="Takaki Y."/>
            <person name="Nishi S."/>
            <person name="Hori S."/>
            <person name="Arai W."/>
            <person name="Tsubouchi T."/>
            <person name="Morono Y."/>
            <person name="Uchiyama I."/>
            <person name="Ito T."/>
            <person name="Fujiyama A."/>
            <person name="Inagaki F."/>
            <person name="Takami H."/>
        </authorList>
    </citation>
    <scope>NUCLEOTIDE SEQUENCE</scope>
    <source>
        <strain evidence="2">Expedition CK06-06</strain>
    </source>
</reference>
<protein>
    <recommendedName>
        <fullName evidence="1">Aldehyde dehydrogenase domain-containing protein</fullName>
    </recommendedName>
</protein>
<proteinExistence type="predicted"/>
<dbReference type="InterPro" id="IPR016161">
    <property type="entry name" value="Ald_DH/histidinol_DH"/>
</dbReference>
<dbReference type="InterPro" id="IPR015590">
    <property type="entry name" value="Aldehyde_DH_dom"/>
</dbReference>
<name>X1GDF1_9ZZZZ</name>
<dbReference type="GO" id="GO:0004350">
    <property type="term" value="F:glutamate-5-semialdehyde dehydrogenase activity"/>
    <property type="evidence" value="ECO:0007669"/>
    <property type="project" value="TreeGrafter"/>
</dbReference>
<feature type="non-terminal residue" evidence="2">
    <location>
        <position position="1"/>
    </location>
</feature>
<dbReference type="InterPro" id="IPR016163">
    <property type="entry name" value="Ald_DH_C"/>
</dbReference>
<dbReference type="NCBIfam" id="NF001221">
    <property type="entry name" value="PRK00197.1"/>
    <property type="match status" value="1"/>
</dbReference>
<evidence type="ECO:0000313" key="2">
    <source>
        <dbReference type="EMBL" id="GAH42845.1"/>
    </source>
</evidence>
<dbReference type="EMBL" id="BARU01012585">
    <property type="protein sequence ID" value="GAH42845.1"/>
    <property type="molecule type" value="Genomic_DNA"/>
</dbReference>
<dbReference type="Gene3D" id="3.40.309.10">
    <property type="entry name" value="Aldehyde Dehydrogenase, Chain A, domain 2"/>
    <property type="match status" value="1"/>
</dbReference>
<feature type="domain" description="Aldehyde dehydrogenase" evidence="1">
    <location>
        <begin position="20"/>
        <end position="197"/>
    </location>
</feature>
<dbReference type="Pfam" id="PF00171">
    <property type="entry name" value="Aldedh"/>
    <property type="match status" value="1"/>
</dbReference>
<dbReference type="PANTHER" id="PTHR11063">
    <property type="entry name" value="GLUTAMATE SEMIALDEHYDE DEHYDROGENASE"/>
    <property type="match status" value="1"/>
</dbReference>
<dbReference type="InterPro" id="IPR016162">
    <property type="entry name" value="Ald_DH_N"/>
</dbReference>
<dbReference type="PANTHER" id="PTHR11063:SF8">
    <property type="entry name" value="DELTA-1-PYRROLINE-5-CARBOXYLATE SYNTHASE"/>
    <property type="match status" value="1"/>
</dbReference>
<dbReference type="Gene3D" id="3.40.605.10">
    <property type="entry name" value="Aldehyde Dehydrogenase, Chain A, domain 1"/>
    <property type="match status" value="1"/>
</dbReference>
<gene>
    <name evidence="2" type="ORF">S03H2_23131</name>
</gene>
<sequence length="219" mass="23510">DPVGEVFDMRTLPNGLQVGRKRVPLGVVGAIYESRPNVTIDISVLCLKSGNAIILRGGREAIHSNSALSGVVREAATRAGVPDGAVQFIENTDHALVDRLLKMGDMIDMIVPRGGAGLIKFVTENATMPVVSGGIGVCHTYVDKSADVDKVVAIAFNAKVQRPTVCNALDTLLVDTDIAERYLPLVAAEWAKAGVEMHCDQRAFSILKPQPSRPWQIWG</sequence>
<accession>X1GDF1</accession>
<dbReference type="SUPFAM" id="SSF53720">
    <property type="entry name" value="ALDH-like"/>
    <property type="match status" value="1"/>
</dbReference>
<organism evidence="2">
    <name type="scientific">marine sediment metagenome</name>
    <dbReference type="NCBI Taxonomy" id="412755"/>
    <lineage>
        <taxon>unclassified sequences</taxon>
        <taxon>metagenomes</taxon>
        <taxon>ecological metagenomes</taxon>
    </lineage>
</organism>
<comment type="caution">
    <text evidence="2">The sequence shown here is derived from an EMBL/GenBank/DDBJ whole genome shotgun (WGS) entry which is preliminary data.</text>
</comment>
<evidence type="ECO:0000259" key="1">
    <source>
        <dbReference type="Pfam" id="PF00171"/>
    </source>
</evidence>